<evidence type="ECO:0000256" key="1">
    <source>
        <dbReference type="SAM" id="Phobius"/>
    </source>
</evidence>
<evidence type="ECO:0000313" key="3">
    <source>
        <dbReference type="EMBL" id="MFE8699616.1"/>
    </source>
</evidence>
<reference evidence="3 4" key="1">
    <citation type="submission" date="2024-08" db="EMBL/GenBank/DDBJ databases">
        <title>Two novel Cytobacillus novel species.</title>
        <authorList>
            <person name="Liu G."/>
        </authorList>
    </citation>
    <scope>NUCLEOTIDE SEQUENCE [LARGE SCALE GENOMIC DNA]</scope>
    <source>
        <strain evidence="3 4">FJAT-54145</strain>
    </source>
</reference>
<evidence type="ECO:0000259" key="2">
    <source>
        <dbReference type="Pfam" id="PF13400"/>
    </source>
</evidence>
<name>A0ABW6K610_9BACI</name>
<dbReference type="InterPro" id="IPR028087">
    <property type="entry name" value="Tad_N"/>
</dbReference>
<dbReference type="EMBL" id="JBIACK010000001">
    <property type="protein sequence ID" value="MFE8699616.1"/>
    <property type="molecule type" value="Genomic_DNA"/>
</dbReference>
<keyword evidence="4" id="KW-1185">Reference proteome</keyword>
<protein>
    <submittedName>
        <fullName evidence="3">Pilus assembly protein TadG-related protein</fullName>
    </submittedName>
</protein>
<proteinExistence type="predicted"/>
<comment type="caution">
    <text evidence="3">The sequence shown here is derived from an EMBL/GenBank/DDBJ whole genome shotgun (WGS) entry which is preliminary data.</text>
</comment>
<accession>A0ABW6K610</accession>
<organism evidence="3 4">
    <name type="scientific">Cytobacillus spartinae</name>
    <dbReference type="NCBI Taxonomy" id="3299023"/>
    <lineage>
        <taxon>Bacteria</taxon>
        <taxon>Bacillati</taxon>
        <taxon>Bacillota</taxon>
        <taxon>Bacilli</taxon>
        <taxon>Bacillales</taxon>
        <taxon>Bacillaceae</taxon>
        <taxon>Cytobacillus</taxon>
    </lineage>
</organism>
<dbReference type="Pfam" id="PF13400">
    <property type="entry name" value="Tad"/>
    <property type="match status" value="1"/>
</dbReference>
<dbReference type="RefSeq" id="WP_389357961.1">
    <property type="nucleotide sequence ID" value="NZ_JBIACK010000001.1"/>
</dbReference>
<evidence type="ECO:0000313" key="4">
    <source>
        <dbReference type="Proteomes" id="UP001601059"/>
    </source>
</evidence>
<keyword evidence="1" id="KW-0472">Membrane</keyword>
<gene>
    <name evidence="3" type="ORF">ACFYKX_03145</name>
</gene>
<feature type="transmembrane region" description="Helical" evidence="1">
    <location>
        <begin position="16"/>
        <end position="35"/>
    </location>
</feature>
<feature type="domain" description="Putative Flp pilus-assembly TadG-like N-terminal" evidence="2">
    <location>
        <begin position="14"/>
        <end position="60"/>
    </location>
</feature>
<dbReference type="Proteomes" id="UP001601059">
    <property type="component" value="Unassembled WGS sequence"/>
</dbReference>
<keyword evidence="1" id="KW-0812">Transmembrane</keyword>
<keyword evidence="1" id="KW-1133">Transmembrane helix</keyword>
<sequence length="305" mass="33527">MKKLLRQLIRREEGNVILLVSLSFMGLLVMVGLVIDGGTMYMTKSHLQKTANAAVLSGAQELTNREDSVREVVTEVLKSHQEETSIQELSITMGKRVEIELKKTVPLSFSKLFGFNSLDVHSNAAAELRVMARAIGAAPLGIDDSIALEFYKKYQLKVDSTGVEYGNFGVLALGGPGANTYEENLRKGYNQEISVGDIIETQTGNIAGKTRAAVKERVDGCLHTETSIYDRNCSRIILIPTYTPYEHDTNQMKSIKITGFAYFYITDPMDSKDTSITGMFIERAGTGFEGSNGLSKGAFAIRLTE</sequence>